<keyword evidence="1" id="KW-1185">Reference proteome</keyword>
<name>A0A915J3U0_ROMCU</name>
<evidence type="ECO:0000313" key="1">
    <source>
        <dbReference type="Proteomes" id="UP000887565"/>
    </source>
</evidence>
<dbReference type="WBParaSite" id="nRc.2.0.1.t20372-RA">
    <property type="protein sequence ID" value="nRc.2.0.1.t20372-RA"/>
    <property type="gene ID" value="nRc.2.0.1.g20372"/>
</dbReference>
<evidence type="ECO:0000313" key="2">
    <source>
        <dbReference type="WBParaSite" id="nRc.2.0.1.t20372-RA"/>
    </source>
</evidence>
<dbReference type="AlphaFoldDB" id="A0A915J3U0"/>
<reference evidence="2" key="1">
    <citation type="submission" date="2022-11" db="UniProtKB">
        <authorList>
            <consortium name="WormBaseParasite"/>
        </authorList>
    </citation>
    <scope>IDENTIFICATION</scope>
</reference>
<organism evidence="1 2">
    <name type="scientific">Romanomermis culicivorax</name>
    <name type="common">Nematode worm</name>
    <dbReference type="NCBI Taxonomy" id="13658"/>
    <lineage>
        <taxon>Eukaryota</taxon>
        <taxon>Metazoa</taxon>
        <taxon>Ecdysozoa</taxon>
        <taxon>Nematoda</taxon>
        <taxon>Enoplea</taxon>
        <taxon>Dorylaimia</taxon>
        <taxon>Mermithida</taxon>
        <taxon>Mermithoidea</taxon>
        <taxon>Mermithidae</taxon>
        <taxon>Romanomermis</taxon>
    </lineage>
</organism>
<accession>A0A915J3U0</accession>
<proteinExistence type="predicted"/>
<sequence>MCGTSKVDPALFISKKKAETTAPISPSIFQTVADKWRVFSSGQKISIADLFLKYCHMFKEDFDQILNLIQMDIQGANTHSISILPEERLTLTLKHHQTVEKSIILMKNYSYPEPKLFDGQQDRSLKYFLNSCTCDYFPRRTRNLNNSSPIQISCARSLLSWNRFHKVLAKSQQAKSPACVAVMRNRKTPS</sequence>
<dbReference type="Proteomes" id="UP000887565">
    <property type="component" value="Unplaced"/>
</dbReference>
<protein>
    <submittedName>
        <fullName evidence="2">Uncharacterized protein</fullName>
    </submittedName>
</protein>